<protein>
    <submittedName>
        <fullName evidence="3">Uncharacterized protein LOC103524587</fullName>
    </submittedName>
</protein>
<dbReference type="GeneID" id="103524587"/>
<feature type="compositionally biased region" description="Basic and acidic residues" evidence="1">
    <location>
        <begin position="187"/>
        <end position="224"/>
    </location>
</feature>
<dbReference type="PaxDb" id="121845-A0A1S3DTX0"/>
<feature type="compositionally biased region" description="Basic and acidic residues" evidence="1">
    <location>
        <begin position="80"/>
        <end position="100"/>
    </location>
</feature>
<organism evidence="2 3">
    <name type="scientific">Diaphorina citri</name>
    <name type="common">Asian citrus psyllid</name>
    <dbReference type="NCBI Taxonomy" id="121845"/>
    <lineage>
        <taxon>Eukaryota</taxon>
        <taxon>Metazoa</taxon>
        <taxon>Ecdysozoa</taxon>
        <taxon>Arthropoda</taxon>
        <taxon>Hexapoda</taxon>
        <taxon>Insecta</taxon>
        <taxon>Pterygota</taxon>
        <taxon>Neoptera</taxon>
        <taxon>Paraneoptera</taxon>
        <taxon>Hemiptera</taxon>
        <taxon>Sternorrhyncha</taxon>
        <taxon>Psylloidea</taxon>
        <taxon>Psyllidae</taxon>
        <taxon>Diaphorininae</taxon>
        <taxon>Diaphorina</taxon>
    </lineage>
</organism>
<accession>A0A1S3DTX0</accession>
<dbReference type="KEGG" id="dci:103524587"/>
<proteinExistence type="predicted"/>
<feature type="region of interest" description="Disordered" evidence="1">
    <location>
        <begin position="25"/>
        <end position="229"/>
    </location>
</feature>
<dbReference type="Proteomes" id="UP000079169">
    <property type="component" value="Unplaced"/>
</dbReference>
<evidence type="ECO:0000256" key="1">
    <source>
        <dbReference type="SAM" id="MobiDB-lite"/>
    </source>
</evidence>
<evidence type="ECO:0000313" key="2">
    <source>
        <dbReference type="Proteomes" id="UP000079169"/>
    </source>
</evidence>
<name>A0A1S3DTX0_DIACI</name>
<sequence>MNRGVFTDILFKPKEVIVEKLGILVPTSDSGESLPIPGKSVTFQKQQDEKSDAKPDGKPEIPPDSKGGTKPESLPSSAKLDGKDETKATDKSGTKTDDGKPSAQSDAKADLVGKPLKPARTGKSKIIGKPLKPARTGKPKSTSGKLKRPSALPKRTDAKPDTRPRVKAGGKPAPIPKRVGKPSAKGDGTEPEGKGDKAKPIEKPAADAKLEGKTGEPKVVDRPTSRPVSKRRTVVFGRTVDADETYVDGFTWIYNFVVGSAVSDKEQEVNARLMRPLLRPVHPQCIPVHEPKQAETKRS</sequence>
<evidence type="ECO:0000313" key="3">
    <source>
        <dbReference type="RefSeq" id="XP_008487835.1"/>
    </source>
</evidence>
<keyword evidence="2" id="KW-1185">Reference proteome</keyword>
<dbReference type="AlphaFoldDB" id="A0A1S3DTX0"/>
<dbReference type="RefSeq" id="XP_008487835.1">
    <property type="nucleotide sequence ID" value="XM_008489613.2"/>
</dbReference>
<feature type="compositionally biased region" description="Basic and acidic residues" evidence="1">
    <location>
        <begin position="154"/>
        <end position="164"/>
    </location>
</feature>
<gene>
    <name evidence="3" type="primary">LOC103524587</name>
</gene>
<feature type="compositionally biased region" description="Basic and acidic residues" evidence="1">
    <location>
        <begin position="46"/>
        <end position="69"/>
    </location>
</feature>
<reference evidence="3" key="1">
    <citation type="submission" date="2025-08" db="UniProtKB">
        <authorList>
            <consortium name="RefSeq"/>
        </authorList>
    </citation>
    <scope>IDENTIFICATION</scope>
</reference>